<feature type="compositionally biased region" description="Polar residues" evidence="1">
    <location>
        <begin position="35"/>
        <end position="45"/>
    </location>
</feature>
<proteinExistence type="predicted"/>
<gene>
    <name evidence="2" type="ORF">C8A01DRAFT_19413</name>
</gene>
<sequence>MDDQAKLNKTTSAPPQASAQVPSPDSSQEDLPGSKHQSAASTTLPSPRHAFPPIMNAYGQWTKLKSFNLCGATEKDRLYQVSLHTGYSASAPLGTRPGVLLHNGMSSKDPVLAAAGYDSQASFYSFNNQSVVLMPPLPGAAARAGDFVTEQMPAVIRGGLLVFPFSVELDSGGKIQHEKFEWRKFKSGVDGSAKEGGFRLVRLPSSGSTRLGGEPDTVASSSPAGGDDSEVVACLAWCKLFPTFKHAFTLQLLGRGQSGELGERWSLMVVITALRLWALRANHKTSKSAIAGGQKTAGS</sequence>
<evidence type="ECO:0000256" key="1">
    <source>
        <dbReference type="SAM" id="MobiDB-lite"/>
    </source>
</evidence>
<reference evidence="3" key="1">
    <citation type="journal article" date="2023" name="Mol. Phylogenet. Evol.">
        <title>Genome-scale phylogeny and comparative genomics of the fungal order Sordariales.</title>
        <authorList>
            <person name="Hensen N."/>
            <person name="Bonometti L."/>
            <person name="Westerberg I."/>
            <person name="Brannstrom I.O."/>
            <person name="Guillou S."/>
            <person name="Cros-Aarteil S."/>
            <person name="Calhoun S."/>
            <person name="Haridas S."/>
            <person name="Kuo A."/>
            <person name="Mondo S."/>
            <person name="Pangilinan J."/>
            <person name="Riley R."/>
            <person name="LaButti K."/>
            <person name="Andreopoulos B."/>
            <person name="Lipzen A."/>
            <person name="Chen C."/>
            <person name="Yan M."/>
            <person name="Daum C."/>
            <person name="Ng V."/>
            <person name="Clum A."/>
            <person name="Steindorff A."/>
            <person name="Ohm R.A."/>
            <person name="Martin F."/>
            <person name="Silar P."/>
            <person name="Natvig D.O."/>
            <person name="Lalanne C."/>
            <person name="Gautier V."/>
            <person name="Ament-Velasquez S.L."/>
            <person name="Kruys A."/>
            <person name="Hutchinson M.I."/>
            <person name="Powell A.J."/>
            <person name="Barry K."/>
            <person name="Miller A.N."/>
            <person name="Grigoriev I.V."/>
            <person name="Debuchy R."/>
            <person name="Gladieux P."/>
            <person name="Hiltunen Thoren M."/>
            <person name="Johannesson H."/>
        </authorList>
    </citation>
    <scope>NUCLEOTIDE SEQUENCE [LARGE SCALE GENOMIC DNA]</scope>
    <source>
        <strain evidence="3">CBS 284.82</strain>
    </source>
</reference>
<dbReference type="EMBL" id="MU854516">
    <property type="protein sequence ID" value="KAK4033674.1"/>
    <property type="molecule type" value="Genomic_DNA"/>
</dbReference>
<feature type="region of interest" description="Disordered" evidence="1">
    <location>
        <begin position="1"/>
        <end position="51"/>
    </location>
</feature>
<feature type="region of interest" description="Disordered" evidence="1">
    <location>
        <begin position="205"/>
        <end position="225"/>
    </location>
</feature>
<name>A0AAN6SN09_9PEZI</name>
<evidence type="ECO:0000313" key="2">
    <source>
        <dbReference type="EMBL" id="KAK4033674.1"/>
    </source>
</evidence>
<evidence type="ECO:0000313" key="3">
    <source>
        <dbReference type="Proteomes" id="UP001303115"/>
    </source>
</evidence>
<accession>A0AAN6SN09</accession>
<organism evidence="2 3">
    <name type="scientific">Parachaetomium inaequale</name>
    <dbReference type="NCBI Taxonomy" id="2588326"/>
    <lineage>
        <taxon>Eukaryota</taxon>
        <taxon>Fungi</taxon>
        <taxon>Dikarya</taxon>
        <taxon>Ascomycota</taxon>
        <taxon>Pezizomycotina</taxon>
        <taxon>Sordariomycetes</taxon>
        <taxon>Sordariomycetidae</taxon>
        <taxon>Sordariales</taxon>
        <taxon>Chaetomiaceae</taxon>
        <taxon>Parachaetomium</taxon>
    </lineage>
</organism>
<feature type="compositionally biased region" description="Low complexity" evidence="1">
    <location>
        <begin position="12"/>
        <end position="26"/>
    </location>
</feature>
<dbReference type="AlphaFoldDB" id="A0AAN6SN09"/>
<dbReference type="Proteomes" id="UP001303115">
    <property type="component" value="Unassembled WGS sequence"/>
</dbReference>
<keyword evidence="3" id="KW-1185">Reference proteome</keyword>
<protein>
    <submittedName>
        <fullName evidence="2">Uncharacterized protein</fullName>
    </submittedName>
</protein>
<comment type="caution">
    <text evidence="2">The sequence shown here is derived from an EMBL/GenBank/DDBJ whole genome shotgun (WGS) entry which is preliminary data.</text>
</comment>